<dbReference type="Proteomes" id="UP000245639">
    <property type="component" value="Unassembled WGS sequence"/>
</dbReference>
<comment type="caution">
    <text evidence="2">The sequence shown here is derived from an EMBL/GenBank/DDBJ whole genome shotgun (WGS) entry which is preliminary data.</text>
</comment>
<organism evidence="2 3">
    <name type="scientific">Actinomycetospora cinnamomea</name>
    <dbReference type="NCBI Taxonomy" id="663609"/>
    <lineage>
        <taxon>Bacteria</taxon>
        <taxon>Bacillati</taxon>
        <taxon>Actinomycetota</taxon>
        <taxon>Actinomycetes</taxon>
        <taxon>Pseudonocardiales</taxon>
        <taxon>Pseudonocardiaceae</taxon>
        <taxon>Actinomycetospora</taxon>
    </lineage>
</organism>
<name>A0A2U1F7I7_9PSEU</name>
<dbReference type="RefSeq" id="WP_116709386.1">
    <property type="nucleotide sequence ID" value="NZ_QEKW01000009.1"/>
</dbReference>
<evidence type="ECO:0000313" key="3">
    <source>
        <dbReference type="Proteomes" id="UP000245639"/>
    </source>
</evidence>
<keyword evidence="3" id="KW-1185">Reference proteome</keyword>
<dbReference type="SUPFAM" id="SSF52091">
    <property type="entry name" value="SpoIIaa-like"/>
    <property type="match status" value="1"/>
</dbReference>
<dbReference type="InterPro" id="IPR058548">
    <property type="entry name" value="MlaB-like_STAS"/>
</dbReference>
<evidence type="ECO:0000313" key="2">
    <source>
        <dbReference type="EMBL" id="PVZ08138.1"/>
    </source>
</evidence>
<dbReference type="Gene3D" id="3.30.750.24">
    <property type="entry name" value="STAS domain"/>
    <property type="match status" value="1"/>
</dbReference>
<dbReference type="OrthoDB" id="3622319at2"/>
<dbReference type="InterPro" id="IPR036513">
    <property type="entry name" value="STAS_dom_sf"/>
</dbReference>
<feature type="domain" description="MlaB-like STAS" evidence="1">
    <location>
        <begin position="54"/>
        <end position="125"/>
    </location>
</feature>
<protein>
    <submittedName>
        <fullName evidence="2">Anti-anti-sigma regulatory factor</fullName>
    </submittedName>
</protein>
<evidence type="ECO:0000259" key="1">
    <source>
        <dbReference type="Pfam" id="PF13466"/>
    </source>
</evidence>
<gene>
    <name evidence="2" type="ORF">C8D89_10921</name>
</gene>
<reference evidence="2 3" key="1">
    <citation type="submission" date="2018-04" db="EMBL/GenBank/DDBJ databases">
        <title>Genomic Encyclopedia of Type Strains, Phase IV (KMG-IV): sequencing the most valuable type-strain genomes for metagenomic binning, comparative biology and taxonomic classification.</title>
        <authorList>
            <person name="Goeker M."/>
        </authorList>
    </citation>
    <scope>NUCLEOTIDE SEQUENCE [LARGE SCALE GENOMIC DNA]</scope>
    <source>
        <strain evidence="2 3">DSM 45771</strain>
    </source>
</reference>
<dbReference type="EMBL" id="QEKW01000009">
    <property type="protein sequence ID" value="PVZ08138.1"/>
    <property type="molecule type" value="Genomic_DNA"/>
</dbReference>
<dbReference type="Pfam" id="PF13466">
    <property type="entry name" value="STAS_2"/>
    <property type="match status" value="1"/>
</dbReference>
<proteinExistence type="predicted"/>
<accession>A0A2U1F7I7</accession>
<dbReference type="AlphaFoldDB" id="A0A2U1F7I7"/>
<sequence>MDVEATPAEAVETGNLEQRRRVATAEAVDEALAGARSGRPVVAVRRFGEGALVVALGGHVDHATVRHVEAVLRNLHHLASRHLVVDLTAVRRCDVGLARVLGHARIRCLVDDAAVTVQNLPDELRGEYGHQIGRPASTP</sequence>